<protein>
    <submittedName>
        <fullName evidence="2">Uncharacterized protein</fullName>
    </submittedName>
</protein>
<feature type="compositionally biased region" description="Basic and acidic residues" evidence="1">
    <location>
        <begin position="7"/>
        <end position="22"/>
    </location>
</feature>
<sequence length="316" mass="35842">MTRMRRVLNDKSPKKDSDRKLWDGNTRNKRGRSFSSQHQAAIFSAYKFLLKESENIKKFQVPLIPFSKVRERTAAALQISHTTVSKYVAIGYSGVPYCTPGKERPRDSKLRNVSIEVKEQIRHLIYTACDERRTITISQLHQQIRSHGIAFYGSPEILRKVLHDIGFTYTKRNSNRWLVEQPYIIAARIEFLAKYKRNLDALEAARNLDASEAARNLDAPEAARNLDASEAARNLDASEAARNLDAPEAARNLDASEAARNLDASEAARNLDAPEAARNGNDIENEAKNFIFQDETWLYANGTGKTREWQDSSTRS</sequence>
<reference evidence="2" key="1">
    <citation type="submission" date="2021-04" db="EMBL/GenBank/DDBJ databases">
        <authorList>
            <person name="Chebbi M.A.C M."/>
        </authorList>
    </citation>
    <scope>NUCLEOTIDE SEQUENCE</scope>
</reference>
<accession>A0A8J2HHR2</accession>
<feature type="region of interest" description="Disordered" evidence="1">
    <location>
        <begin position="1"/>
        <end position="34"/>
    </location>
</feature>
<proteinExistence type="predicted"/>
<organism evidence="2 3">
    <name type="scientific">Cotesia congregata</name>
    <name type="common">Parasitoid wasp</name>
    <name type="synonym">Apanteles congregatus</name>
    <dbReference type="NCBI Taxonomy" id="51543"/>
    <lineage>
        <taxon>Eukaryota</taxon>
        <taxon>Metazoa</taxon>
        <taxon>Ecdysozoa</taxon>
        <taxon>Arthropoda</taxon>
        <taxon>Hexapoda</taxon>
        <taxon>Insecta</taxon>
        <taxon>Pterygota</taxon>
        <taxon>Neoptera</taxon>
        <taxon>Endopterygota</taxon>
        <taxon>Hymenoptera</taxon>
        <taxon>Apocrita</taxon>
        <taxon>Ichneumonoidea</taxon>
        <taxon>Braconidae</taxon>
        <taxon>Microgastrinae</taxon>
        <taxon>Cotesia</taxon>
    </lineage>
</organism>
<dbReference type="AlphaFoldDB" id="A0A8J2HHR2"/>
<gene>
    <name evidence="2" type="ORF">HICCMSTLAB_LOCUS9478</name>
</gene>
<dbReference type="OrthoDB" id="2266637at2759"/>
<name>A0A8J2HHR2_COTCN</name>
<evidence type="ECO:0000313" key="3">
    <source>
        <dbReference type="Proteomes" id="UP000786811"/>
    </source>
</evidence>
<evidence type="ECO:0000256" key="1">
    <source>
        <dbReference type="SAM" id="MobiDB-lite"/>
    </source>
</evidence>
<evidence type="ECO:0000313" key="2">
    <source>
        <dbReference type="EMBL" id="CAG5100287.1"/>
    </source>
</evidence>
<feature type="non-terminal residue" evidence="2">
    <location>
        <position position="1"/>
    </location>
</feature>
<dbReference type="Proteomes" id="UP000786811">
    <property type="component" value="Unassembled WGS sequence"/>
</dbReference>
<dbReference type="EMBL" id="CAJNRD030001122">
    <property type="protein sequence ID" value="CAG5100287.1"/>
    <property type="molecule type" value="Genomic_DNA"/>
</dbReference>
<comment type="caution">
    <text evidence="2">The sequence shown here is derived from an EMBL/GenBank/DDBJ whole genome shotgun (WGS) entry which is preliminary data.</text>
</comment>
<keyword evidence="3" id="KW-1185">Reference proteome</keyword>